<reference evidence="2 3" key="2">
    <citation type="journal article" date="2016" name="Int. J. Syst. Evol. Microbiol.">
        <title>Flavisolibacter tropicus sp. nov., isolated from tropical soil.</title>
        <authorList>
            <person name="Lee J.J."/>
            <person name="Kang M.S."/>
            <person name="Kim G.S."/>
            <person name="Lee C.S."/>
            <person name="Lim S."/>
            <person name="Lee J."/>
            <person name="Roh S.H."/>
            <person name="Kang H."/>
            <person name="Ha J.M."/>
            <person name="Bae S."/>
            <person name="Jung H.Y."/>
            <person name="Kim M.K."/>
        </authorList>
    </citation>
    <scope>NUCLEOTIDE SEQUENCE [LARGE SCALE GENOMIC DNA]</scope>
    <source>
        <strain evidence="2 3">LCS9</strain>
    </source>
</reference>
<feature type="chain" id="PRO_5008001584" description="Sucrase" evidence="1">
    <location>
        <begin position="28"/>
        <end position="395"/>
    </location>
</feature>
<evidence type="ECO:0008006" key="4">
    <source>
        <dbReference type="Google" id="ProtNLM"/>
    </source>
</evidence>
<evidence type="ECO:0000256" key="1">
    <source>
        <dbReference type="SAM" id="SignalP"/>
    </source>
</evidence>
<evidence type="ECO:0000313" key="2">
    <source>
        <dbReference type="EMBL" id="ANE53488.1"/>
    </source>
</evidence>
<dbReference type="EMBL" id="CP011390">
    <property type="protein sequence ID" value="ANE53488.1"/>
    <property type="molecule type" value="Genomic_DNA"/>
</dbReference>
<dbReference type="InterPro" id="IPR023296">
    <property type="entry name" value="Glyco_hydro_beta-prop_sf"/>
</dbReference>
<keyword evidence="3" id="KW-1185">Reference proteome</keyword>
<organism evidence="2 3">
    <name type="scientific">Flavisolibacter tropicus</name>
    <dbReference type="NCBI Taxonomy" id="1492898"/>
    <lineage>
        <taxon>Bacteria</taxon>
        <taxon>Pseudomonadati</taxon>
        <taxon>Bacteroidota</taxon>
        <taxon>Chitinophagia</taxon>
        <taxon>Chitinophagales</taxon>
        <taxon>Chitinophagaceae</taxon>
        <taxon>Flavisolibacter</taxon>
    </lineage>
</organism>
<dbReference type="CDD" id="cd08994">
    <property type="entry name" value="GH43_62_32_68_117_130-like"/>
    <property type="match status" value="1"/>
</dbReference>
<dbReference type="STRING" id="1492898.SY85_13745"/>
<proteinExistence type="predicted"/>
<dbReference type="RefSeq" id="WP_066409771.1">
    <property type="nucleotide sequence ID" value="NZ_CP011390.1"/>
</dbReference>
<dbReference type="AlphaFoldDB" id="A0A172U2V0"/>
<reference evidence="3" key="1">
    <citation type="submission" date="2015-01" db="EMBL/GenBank/DDBJ databases">
        <title>Flavisolibacter sp./LCS9/ whole genome sequencing.</title>
        <authorList>
            <person name="Kim M.K."/>
            <person name="Srinivasan S."/>
            <person name="Lee J.-J."/>
        </authorList>
    </citation>
    <scope>NUCLEOTIDE SEQUENCE [LARGE SCALE GENOMIC DNA]</scope>
    <source>
        <strain evidence="3">LCS9</strain>
    </source>
</reference>
<protein>
    <recommendedName>
        <fullName evidence="4">Sucrase</fullName>
    </recommendedName>
</protein>
<dbReference type="Gene3D" id="2.115.10.20">
    <property type="entry name" value="Glycosyl hydrolase domain, family 43"/>
    <property type="match status" value="1"/>
</dbReference>
<dbReference type="PATRIC" id="fig|1492898.3.peg.2966"/>
<dbReference type="Proteomes" id="UP000077177">
    <property type="component" value="Chromosome"/>
</dbReference>
<keyword evidence="1" id="KW-0732">Signal</keyword>
<accession>A0A172U2V0</accession>
<gene>
    <name evidence="2" type="ORF">SY85_13745</name>
</gene>
<dbReference type="SUPFAM" id="SSF75005">
    <property type="entry name" value="Arabinanase/levansucrase/invertase"/>
    <property type="match status" value="2"/>
</dbReference>
<feature type="signal peptide" evidence="1">
    <location>
        <begin position="1"/>
        <end position="27"/>
    </location>
</feature>
<name>A0A172U2V0_9BACT</name>
<sequence length="395" mass="45462">MNQLLFFLLKCFSLQLFLSVTAITAIAQDNLNLNAQIGEVDSSGLFSTPDYYTWCSSVIKGEDGKYHMFYSRWPHGKRTADGDSMNYIFDGFRGWLKYSEIAYAVSDKLTGPYHYVKTILKGDGDPAKWDRYTMHNPQIRKFGNDYYLYYISNAFNANYQFKDSSTRRDWHHWLKYNCTQSIGVIRAKSIKDLIAGNFEKPERPIMTIDNVHTFEVATNPTVTQGPDGKYYMMFKSRKPNVGNMTFWMAKADRPDQPFQFVGEVFTSADMACEDPCMWYDKKRKRFYAAVKYYSNSKKIIPQFGALALITSKDGLNWQPASHPLISLRELHMKGGKKIELAHLERPFTVIDSKGQVMALFAAASIEEPTKGDIEHVQPENNTFNVCFPIKPIKKH</sequence>
<dbReference type="KEGG" id="fla:SY85_13745"/>
<evidence type="ECO:0000313" key="3">
    <source>
        <dbReference type="Proteomes" id="UP000077177"/>
    </source>
</evidence>